<organism evidence="2 3">
    <name type="scientific">Aristolochia fimbriata</name>
    <name type="common">White veined hardy Dutchman's pipe vine</name>
    <dbReference type="NCBI Taxonomy" id="158543"/>
    <lineage>
        <taxon>Eukaryota</taxon>
        <taxon>Viridiplantae</taxon>
        <taxon>Streptophyta</taxon>
        <taxon>Embryophyta</taxon>
        <taxon>Tracheophyta</taxon>
        <taxon>Spermatophyta</taxon>
        <taxon>Magnoliopsida</taxon>
        <taxon>Magnoliidae</taxon>
        <taxon>Piperales</taxon>
        <taxon>Aristolochiaceae</taxon>
        <taxon>Aristolochia</taxon>
    </lineage>
</organism>
<gene>
    <name evidence="2" type="ORF">H6P81_004849</name>
</gene>
<feature type="compositionally biased region" description="Basic and acidic residues" evidence="1">
    <location>
        <begin position="28"/>
        <end position="74"/>
    </location>
</feature>
<evidence type="ECO:0000313" key="3">
    <source>
        <dbReference type="Proteomes" id="UP000825729"/>
    </source>
</evidence>
<dbReference type="EMBL" id="JAINDJ010000003">
    <property type="protein sequence ID" value="KAG9451945.1"/>
    <property type="molecule type" value="Genomic_DNA"/>
</dbReference>
<protein>
    <submittedName>
        <fullName evidence="2">Uncharacterized protein</fullName>
    </submittedName>
</protein>
<name>A0AAV7EV35_ARIFI</name>
<sequence>MGNEQLQYAQGPPGNWTSPPPPPNTGGEENKTQEEKLDKETEKDQPLDLVIERWVGRCEGAGGRDSRMQKERVASESYRGKASAVPALKKAMTDSSEADARGRKQNEGERERERDTSLYKAAGLLRQLSSHGLSPSRIFTGQPNILSVPHTPNPRPTK</sequence>
<comment type="caution">
    <text evidence="2">The sequence shown here is derived from an EMBL/GenBank/DDBJ whole genome shotgun (WGS) entry which is preliminary data.</text>
</comment>
<evidence type="ECO:0000256" key="1">
    <source>
        <dbReference type="SAM" id="MobiDB-lite"/>
    </source>
</evidence>
<feature type="region of interest" description="Disordered" evidence="1">
    <location>
        <begin position="1"/>
        <end position="117"/>
    </location>
</feature>
<proteinExistence type="predicted"/>
<feature type="region of interest" description="Disordered" evidence="1">
    <location>
        <begin position="133"/>
        <end position="158"/>
    </location>
</feature>
<keyword evidence="3" id="KW-1185">Reference proteome</keyword>
<feature type="compositionally biased region" description="Polar residues" evidence="1">
    <location>
        <begin position="133"/>
        <end position="145"/>
    </location>
</feature>
<dbReference type="Proteomes" id="UP000825729">
    <property type="component" value="Unassembled WGS sequence"/>
</dbReference>
<reference evidence="2 3" key="1">
    <citation type="submission" date="2021-07" db="EMBL/GenBank/DDBJ databases">
        <title>The Aristolochia fimbriata genome: insights into angiosperm evolution, floral development and chemical biosynthesis.</title>
        <authorList>
            <person name="Jiao Y."/>
        </authorList>
    </citation>
    <scope>NUCLEOTIDE SEQUENCE [LARGE SCALE GENOMIC DNA]</scope>
    <source>
        <strain evidence="2">IBCAS-2021</strain>
        <tissue evidence="2">Leaf</tissue>
    </source>
</reference>
<evidence type="ECO:0000313" key="2">
    <source>
        <dbReference type="EMBL" id="KAG9451945.1"/>
    </source>
</evidence>
<dbReference type="AlphaFoldDB" id="A0AAV7EV35"/>
<accession>A0AAV7EV35</accession>
<feature type="compositionally biased region" description="Basic and acidic residues" evidence="1">
    <location>
        <begin position="98"/>
        <end position="117"/>
    </location>
</feature>